<evidence type="ECO:0000313" key="2">
    <source>
        <dbReference type="EMBL" id="KAG4414531.1"/>
    </source>
</evidence>
<dbReference type="Proteomes" id="UP000664132">
    <property type="component" value="Unassembled WGS sequence"/>
</dbReference>
<feature type="region of interest" description="Disordered" evidence="1">
    <location>
        <begin position="170"/>
        <end position="217"/>
    </location>
</feature>
<keyword evidence="3" id="KW-1185">Reference proteome</keyword>
<feature type="region of interest" description="Disordered" evidence="1">
    <location>
        <begin position="333"/>
        <end position="372"/>
    </location>
</feature>
<feature type="compositionally biased region" description="Basic and acidic residues" evidence="1">
    <location>
        <begin position="72"/>
        <end position="98"/>
    </location>
</feature>
<dbReference type="EMBL" id="JAFJYH010000260">
    <property type="protein sequence ID" value="KAG4414531.1"/>
    <property type="molecule type" value="Genomic_DNA"/>
</dbReference>
<comment type="caution">
    <text evidence="2">The sequence shown here is derived from an EMBL/GenBank/DDBJ whole genome shotgun (WGS) entry which is preliminary data.</text>
</comment>
<name>A0A8H7T930_9HELO</name>
<feature type="region of interest" description="Disordered" evidence="1">
    <location>
        <begin position="1"/>
        <end position="154"/>
    </location>
</feature>
<feature type="compositionally biased region" description="Low complexity" evidence="1">
    <location>
        <begin position="562"/>
        <end position="576"/>
    </location>
</feature>
<dbReference type="AlphaFoldDB" id="A0A8H7T930"/>
<proteinExistence type="predicted"/>
<protein>
    <submittedName>
        <fullName evidence="2">Uncharacterized protein</fullName>
    </submittedName>
</protein>
<evidence type="ECO:0000313" key="3">
    <source>
        <dbReference type="Proteomes" id="UP000664132"/>
    </source>
</evidence>
<feature type="compositionally biased region" description="Low complexity" evidence="1">
    <location>
        <begin position="102"/>
        <end position="115"/>
    </location>
</feature>
<feature type="compositionally biased region" description="Basic and acidic residues" evidence="1">
    <location>
        <begin position="132"/>
        <end position="145"/>
    </location>
</feature>
<feature type="compositionally biased region" description="Basic and acidic residues" evidence="1">
    <location>
        <begin position="183"/>
        <end position="200"/>
    </location>
</feature>
<evidence type="ECO:0000256" key="1">
    <source>
        <dbReference type="SAM" id="MobiDB-lite"/>
    </source>
</evidence>
<sequence length="1220" mass="138188">MPPIPATDSTRSISKRKRKHAAGAATTDQEEYSDHGGGNSMKSEPESAPPKKSRRQRAKRQAESTINQSRKLHSERARTSDELDHDYLSPAHLEDGAHHGKQSSLSPKPSSGASKQSVPMKAGVTDNTGFHDTGKEIIKDDDKSRTNSGNLIAQDLDMTLYEALQGDKPSEQTDAYLPDDNSDDFRHASDPDSDSDERLNSEQATTPAKRKWVQPGGHNWNSSGLRGIVRWKSLDEILLLGKVNSPREGFTAPRWRNKEAPYAHDKDGLLYRTWWYFVEREDENGRRLLTNEEIFRITRDQIKDRGMIRKTILDAIPDFDFSLAAALSDKAKKWTPPKVDGPERDTARKAPTKSGDLRTSGYGHASNQGEGCEGDSLSITPITCRYCRQAFSAKSIKRHELVAHSLEPNIDETFDNYDEIPALQTTIWEEDSDSATDSEAGMNLRRTHFQPTWLQKDDPFDAVSDISDTDGEPSDSELSDTEADQDNASAVLHSHDMLLTASDYTYYEVRQEAGSVYQIDNKDTARVKGKTARGWKRHAEGGLAGNEGQPIDDGFDADAEQSDSNSAISSSHSTTTLPKDKGLALKSTFLGKQPLASVNLQRERVLAVKTSPEEQPKVQPRTRNQHEALIDIKRTVKTIVRRKQYSNLVEHVVNSWGGKGEQAIEPADVKEEYTYEELVHWSSKRLRACLKSLGLSYRGCTNRRQMVERLITRGRPIDEVCEEAGRGLAELEGDVEDNYPDDESLVKYLALSLACTEEFHELMGGTILDPSCIRLSRDWLSNVHVSGRYALFNSFQDWITQGFRLKKGQKLETRVIAEAQCLYRELPEDLKVKGTASVLSFQPDPQLSSPFREDIFRYHEMRRRLLRAEKRLHQQQYEIRASTPRLALKIDQHVLEKLYNIQLAQKECSDALSSSVLEPGIIQNIDWLTETLDQNELESPASLADLERMSRQTFQKAIASICAQHSFNIKYLLPQIRCSPIWQMAPKTFPLKEAEYQTSVESTLWLHGTLIDHAHRLKDKLRYHINGVDRERFKTNMRFFLGIQERQSHLDVKTYIRPWQRRRGRRSDFFQSSDLRPSELLKDNVLHAKQLFETLVAENRGINNEPNRDLNAPRKTWTRMLGLLALLYGLIDEPAYILSASEKLLQELSACFANGTNIYDDTVTMNAHEPFVEHGQNSSKSPALVRVSPILPRGYDFYIHTNGAESPFAKRSALFSDPPR</sequence>
<feature type="region of interest" description="Disordered" evidence="1">
    <location>
        <begin position="455"/>
        <end position="484"/>
    </location>
</feature>
<accession>A0A8H7T930</accession>
<dbReference type="OrthoDB" id="3564464at2759"/>
<feature type="compositionally biased region" description="Acidic residues" evidence="1">
    <location>
        <begin position="467"/>
        <end position="484"/>
    </location>
</feature>
<organism evidence="2 3">
    <name type="scientific">Cadophora malorum</name>
    <dbReference type="NCBI Taxonomy" id="108018"/>
    <lineage>
        <taxon>Eukaryota</taxon>
        <taxon>Fungi</taxon>
        <taxon>Dikarya</taxon>
        <taxon>Ascomycota</taxon>
        <taxon>Pezizomycotina</taxon>
        <taxon>Leotiomycetes</taxon>
        <taxon>Helotiales</taxon>
        <taxon>Ploettnerulaceae</taxon>
        <taxon>Cadophora</taxon>
    </lineage>
</organism>
<feature type="region of interest" description="Disordered" evidence="1">
    <location>
        <begin position="530"/>
        <end position="579"/>
    </location>
</feature>
<reference evidence="2" key="1">
    <citation type="submission" date="2021-02" db="EMBL/GenBank/DDBJ databases">
        <title>Genome sequence Cadophora malorum strain M34.</title>
        <authorList>
            <person name="Stefanovic E."/>
            <person name="Vu D."/>
            <person name="Scully C."/>
            <person name="Dijksterhuis J."/>
            <person name="Roader J."/>
            <person name="Houbraken J."/>
        </authorList>
    </citation>
    <scope>NUCLEOTIDE SEQUENCE</scope>
    <source>
        <strain evidence="2">M34</strain>
    </source>
</reference>
<gene>
    <name evidence="2" type="ORF">IFR04_012332</name>
</gene>